<dbReference type="Proteomes" id="UP001431656">
    <property type="component" value="Chromosome"/>
</dbReference>
<protein>
    <recommendedName>
        <fullName evidence="4">PLD phosphodiesterase domain-containing protein</fullName>
    </recommendedName>
</protein>
<evidence type="ECO:0000313" key="3">
    <source>
        <dbReference type="Proteomes" id="UP001431656"/>
    </source>
</evidence>
<keyword evidence="3" id="KW-1185">Reference proteome</keyword>
<dbReference type="KEGG" id="broo:brsh051_09840"/>
<proteinExistence type="predicted"/>
<organism evidence="2 3">
    <name type="scientific">Brooklawnia propionicigenes</name>
    <dbReference type="NCBI Taxonomy" id="3041175"/>
    <lineage>
        <taxon>Bacteria</taxon>
        <taxon>Bacillati</taxon>
        <taxon>Actinomycetota</taxon>
        <taxon>Actinomycetes</taxon>
        <taxon>Propionibacteriales</taxon>
        <taxon>Propionibacteriaceae</taxon>
        <taxon>Brooklawnia</taxon>
    </lineage>
</organism>
<name>A0AAN0KFB0_9ACTN</name>
<sequence>MADAVRLILPNHIQGEWSAAVLLTYTANLSFFESQLLPQLSHVPVRVVLADADRLRDTFERAKAAGEGLRRTNRTYIVGPIRSRFAAHAKAILLLGPARGWLAVGSGNLGLDGYASPGELWHTFAYEDARPEHLVEFETVRELIDGWLPAVDPPAREAVRRAWSTATWLGAQPPARGIVRHNLQRPFIEQLAEVVTSPVRTMRVHAPFYDRDLSGLATLLKGVVAERLEVLTTQDTSVDGSTLKAALDELRVPTAYQTLGLRDPSEAGTYLHAKWIHLLCDDKEVLLSGSANLSSPALVRSGAAANIELATLRTGGPGSFNRLYEPFVIEPLAKPSSLTFADTVPDRHGPLPDVPKLMWAAITSRTLTLEFDRPSEHPDPSLRIVGIGGAVASPEVNWQDPRVELRLTEDDLGRVHSGHLDVWLNEVHAGTVWPYRIDALNDQFATSSANDHLKRLRELPSSDADMMERLAALEQTLIIDFQSAWRISHPGKNLPEPDGQTDEPLLRLEHLDWARIRRSPQHLAYGSASSLAAPAPTSLQVALAAISGRLGELGQVATPTRSGLDDPEDPDAGLGAEPISEDESVDEEQPRRLPISTRTRMAWGRFIDRYVRAIGDDRFLAELGPHATIQNAAIFAGILTQLLREHEGGQRLVDPQRIVRSQVSLWRHLWGDDNHPGLLDVDDPVVGAFIYRTVEETGLRASVLDAIEDDAFDALPGELRTQVRHQLNRVVSLPSFDLVATVDEVTKGQPAQVDACIAALVRLLAPRDDLEKAAHALSRPDLRASEVDWDTKALKRWDPRQGQSISATERVMVVHTAIPDLDHATMATYLAQLSAAELMTNTAGDYWRIHFRGNGKSRALWDARFRYGTTFLDGEEDDQEIDDLTPLWPEWWLEAQEIGRAFGRRRTA</sequence>
<gene>
    <name evidence="2" type="ORF">brsh051_09840</name>
</gene>
<feature type="region of interest" description="Disordered" evidence="1">
    <location>
        <begin position="556"/>
        <end position="591"/>
    </location>
</feature>
<dbReference type="EMBL" id="AP028056">
    <property type="protein sequence ID" value="BEH01703.1"/>
    <property type="molecule type" value="Genomic_DNA"/>
</dbReference>
<accession>A0AAN0KFB0</accession>
<evidence type="ECO:0008006" key="4">
    <source>
        <dbReference type="Google" id="ProtNLM"/>
    </source>
</evidence>
<dbReference type="AlphaFoldDB" id="A0AAN0KFB0"/>
<reference evidence="2" key="1">
    <citation type="journal article" date="2024" name="Int. J. Syst. Evol. Microbiol.">
        <title>Brooklawnia propionicigenes sp. nov., a facultatively anaerobic, propionate-producing bacterium isolated from a methanogenic reactor treating waste from cattle farms.</title>
        <authorList>
            <person name="Akita Y."/>
            <person name="Ueki A."/>
            <person name="Tonouchi A."/>
            <person name="Sugawara Y."/>
            <person name="Honma S."/>
            <person name="Kaku N."/>
            <person name="Ueki K."/>
        </authorList>
    </citation>
    <scope>NUCLEOTIDE SEQUENCE</scope>
    <source>
        <strain evidence="2">SH051</strain>
    </source>
</reference>
<dbReference type="RefSeq" id="WP_286268039.1">
    <property type="nucleotide sequence ID" value="NZ_AP028056.1"/>
</dbReference>
<evidence type="ECO:0000313" key="2">
    <source>
        <dbReference type="EMBL" id="BEH01703.1"/>
    </source>
</evidence>
<evidence type="ECO:0000256" key="1">
    <source>
        <dbReference type="SAM" id="MobiDB-lite"/>
    </source>
</evidence>